<feature type="domain" description="ZZ-type" evidence="14">
    <location>
        <begin position="269"/>
        <end position="330"/>
    </location>
</feature>
<keyword evidence="7" id="KW-0833">Ubl conjugation pathway</keyword>
<gene>
    <name evidence="17" type="ORF">FPE_LOCUS28723</name>
</gene>
<keyword evidence="13" id="KW-0812">Transmembrane</keyword>
<feature type="transmembrane region" description="Helical" evidence="13">
    <location>
        <begin position="379"/>
        <end position="399"/>
    </location>
</feature>
<evidence type="ECO:0000313" key="18">
    <source>
        <dbReference type="Proteomes" id="UP000834106"/>
    </source>
</evidence>
<feature type="domain" description="USP" evidence="15">
    <location>
        <begin position="657"/>
        <end position="1018"/>
    </location>
</feature>
<dbReference type="PANTHER" id="PTHR24006:SF687">
    <property type="entry name" value="UBIQUITIN CARBOXYL-TERMINAL HYDROLASE 10"/>
    <property type="match status" value="1"/>
</dbReference>
<keyword evidence="10" id="KW-0862">Zinc</keyword>
<reference evidence="17" key="1">
    <citation type="submission" date="2023-05" db="EMBL/GenBank/DDBJ databases">
        <authorList>
            <person name="Huff M."/>
        </authorList>
    </citation>
    <scope>NUCLEOTIDE SEQUENCE</scope>
</reference>
<evidence type="ECO:0000256" key="12">
    <source>
        <dbReference type="SAM" id="MobiDB-lite"/>
    </source>
</evidence>
<dbReference type="InterPro" id="IPR001394">
    <property type="entry name" value="Peptidase_C19_UCH"/>
</dbReference>
<dbReference type="GO" id="GO:0005829">
    <property type="term" value="C:cytosol"/>
    <property type="evidence" value="ECO:0007669"/>
    <property type="project" value="TreeGrafter"/>
</dbReference>
<dbReference type="EC" id="3.4.19.12" evidence="3"/>
<dbReference type="PROSITE" id="PS50235">
    <property type="entry name" value="USP_3"/>
    <property type="match status" value="1"/>
</dbReference>
<keyword evidence="4" id="KW-0645">Protease</keyword>
<feature type="transmembrane region" description="Helical" evidence="13">
    <location>
        <begin position="346"/>
        <end position="373"/>
    </location>
</feature>
<dbReference type="InterPro" id="IPR028889">
    <property type="entry name" value="USP"/>
</dbReference>
<comment type="catalytic activity">
    <reaction evidence="1">
        <text>Thiol-dependent hydrolysis of ester, thioester, amide, peptide and isopeptide bonds formed by the C-terminal Gly of ubiquitin (a 76-residue protein attached to proteins as an intracellular targeting signal).</text>
        <dbReference type="EC" id="3.4.19.12"/>
    </reaction>
</comment>
<dbReference type="PROSITE" id="PS50135">
    <property type="entry name" value="ZF_ZZ_2"/>
    <property type="match status" value="1"/>
</dbReference>
<feature type="region of interest" description="Disordered" evidence="12">
    <location>
        <begin position="789"/>
        <end position="810"/>
    </location>
</feature>
<proteinExistence type="inferred from homology"/>
<dbReference type="SUPFAM" id="SSF57850">
    <property type="entry name" value="RING/U-box"/>
    <property type="match status" value="1"/>
</dbReference>
<keyword evidence="8" id="KW-0378">Hydrolase</keyword>
<evidence type="ECO:0000256" key="13">
    <source>
        <dbReference type="SAM" id="Phobius"/>
    </source>
</evidence>
<evidence type="ECO:0000256" key="6">
    <source>
        <dbReference type="ARBA" id="ARBA00022771"/>
    </source>
</evidence>
<evidence type="ECO:0000259" key="16">
    <source>
        <dbReference type="PROSITE" id="PS51727"/>
    </source>
</evidence>
<dbReference type="GO" id="GO:0004843">
    <property type="term" value="F:cysteine-type deubiquitinase activity"/>
    <property type="evidence" value="ECO:0007669"/>
    <property type="project" value="UniProtKB-EC"/>
</dbReference>
<dbReference type="EMBL" id="OU503053">
    <property type="protein sequence ID" value="CAI9781293.1"/>
    <property type="molecule type" value="Genomic_DNA"/>
</dbReference>
<evidence type="ECO:0000256" key="5">
    <source>
        <dbReference type="ARBA" id="ARBA00022723"/>
    </source>
</evidence>
<evidence type="ECO:0000256" key="2">
    <source>
        <dbReference type="ARBA" id="ARBA00009085"/>
    </source>
</evidence>
<dbReference type="PROSITE" id="PS00973">
    <property type="entry name" value="USP_2"/>
    <property type="match status" value="1"/>
</dbReference>
<dbReference type="PROSITE" id="PS51727">
    <property type="entry name" value="CBP_P300_HAT"/>
    <property type="match status" value="1"/>
</dbReference>
<feature type="domain" description="CBP/p300-type HAT" evidence="16">
    <location>
        <begin position="1"/>
        <end position="357"/>
    </location>
</feature>
<dbReference type="PANTHER" id="PTHR24006">
    <property type="entry name" value="UBIQUITIN CARBOXYL-TERMINAL HYDROLASE"/>
    <property type="match status" value="1"/>
</dbReference>
<dbReference type="GO" id="GO:0008270">
    <property type="term" value="F:zinc ion binding"/>
    <property type="evidence" value="ECO:0007669"/>
    <property type="project" value="UniProtKB-KW"/>
</dbReference>
<dbReference type="GO" id="GO:0005634">
    <property type="term" value="C:nucleus"/>
    <property type="evidence" value="ECO:0007669"/>
    <property type="project" value="TreeGrafter"/>
</dbReference>
<dbReference type="InterPro" id="IPR000433">
    <property type="entry name" value="Znf_ZZ"/>
</dbReference>
<evidence type="ECO:0000313" key="17">
    <source>
        <dbReference type="EMBL" id="CAI9781293.1"/>
    </source>
</evidence>
<keyword evidence="6 11" id="KW-0863">Zinc-finger</keyword>
<sequence>MLKAIMPVVVFILGVIAGLEMMSCGMLLIMPVVPSCEKKIGLKGGLFAWTKFLEAKECAESSQSIHDKIFDWDNSAGKEAFHNAKNRFYAQKNGLSYPNPVPNPDMYIVEIDWDAKVDPELQYSRSVSNTDEDEDEDDGKAKIPDWYHIRIEDIKPTGWDIDISQEFSGVMTGICNEIFVIIANRWNQAIYNASVYYWPGAAKYMIYQLQQEEDGRKQHKGAMKITIMKRALKASGQTDLSGNASRDILLMHKLGETISPMKEDFIMVHLQHACSHCCTLMVSGNSWACKQCKNFQLCNNLSPFSLTNKTHFAHPSSTSLLIYIFCHPNWCHVCYDFLAWKHCLPLYIFVAFAQMLKAIMPVVVFILGVIAGLEMMSCGMLLIMSVISFGVLVASYGEVNIIRVGVFYQMRGVVGEASKLIFLEILVKMKGLKLNLISVIYYISPCRHTAFFCTQWLILQLIPDALAVPIFKMTDHRVLIFGSFTEDELRSLQCEPSQNNTEILFGSLDPATLRSVGISNTSLTEIYSPKGYELLRPARIENTFRIPRNAEKSSHLEVPFVQKNGCANDRSPIEGYMTKELKPACLNSNNSCDLSNDSNQQKSIQQLSCERATKLSSSLDDVVLDDSTEGFDIVDSNKSITQASNGPNSIAKSFLPRGLVNLGNLCFLNATVQALLSCSPFFELLHDIRNHNIPKIGYPTLCAFVEFISHFDVHNDSSSKRNEKTILETGQPFRPVMFESILKSFTPDVPDILSGRPRQEDAQEFLSFVMHQMHDELLKLDGQVPEGKGKATSLVSSTDEGGNDDWEMVGPRNKTAITRRQTFIPSKLSEIFGGQLRSVVKARGSKASATIQPFLLLHLNIFPEPVRTIEDALQLFSAPETLEGYRASAAGKYMDLHSCSDNAYDSKGNLIYFLFDEKKQLYNENVPVHFPLELVLGRELLVSPSSEGRRYELVATITHHGQDPSKGHYTADARHPSGKWLHYDDSSVSPIRESKGVGTAAAMELLKIGAYGRFKSPLDLSMD</sequence>
<accession>A0AAD2A519</accession>
<comment type="similarity">
    <text evidence="2">Belongs to the peptidase C19 family.</text>
</comment>
<dbReference type="GO" id="GO:0016579">
    <property type="term" value="P:protein deubiquitination"/>
    <property type="evidence" value="ECO:0007669"/>
    <property type="project" value="InterPro"/>
</dbReference>
<keyword evidence="13" id="KW-1133">Transmembrane helix</keyword>
<evidence type="ECO:0000256" key="11">
    <source>
        <dbReference type="PROSITE-ProRule" id="PRU00228"/>
    </source>
</evidence>
<protein>
    <recommendedName>
        <fullName evidence="3">ubiquitinyl hydrolase 1</fullName>
        <ecNumber evidence="3">3.4.19.12</ecNumber>
    </recommendedName>
</protein>
<evidence type="ECO:0000259" key="15">
    <source>
        <dbReference type="PROSITE" id="PS50235"/>
    </source>
</evidence>
<dbReference type="Gene3D" id="3.90.70.10">
    <property type="entry name" value="Cysteine proteinases"/>
    <property type="match status" value="1"/>
</dbReference>
<evidence type="ECO:0000256" key="10">
    <source>
        <dbReference type="ARBA" id="ARBA00022833"/>
    </source>
</evidence>
<evidence type="ECO:0000256" key="8">
    <source>
        <dbReference type="ARBA" id="ARBA00022801"/>
    </source>
</evidence>
<dbReference type="InterPro" id="IPR038765">
    <property type="entry name" value="Papain-like_cys_pep_sf"/>
</dbReference>
<dbReference type="GO" id="GO:0006508">
    <property type="term" value="P:proteolysis"/>
    <property type="evidence" value="ECO:0007669"/>
    <property type="project" value="UniProtKB-KW"/>
</dbReference>
<dbReference type="Pfam" id="PF00443">
    <property type="entry name" value="UCH"/>
    <property type="match status" value="1"/>
</dbReference>
<dbReference type="SUPFAM" id="SSF54001">
    <property type="entry name" value="Cysteine proteinases"/>
    <property type="match status" value="1"/>
</dbReference>
<dbReference type="GO" id="GO:0004402">
    <property type="term" value="F:histone acetyltransferase activity"/>
    <property type="evidence" value="ECO:0007669"/>
    <property type="project" value="InterPro"/>
</dbReference>
<organism evidence="17 18">
    <name type="scientific">Fraxinus pennsylvanica</name>
    <dbReference type="NCBI Taxonomy" id="56036"/>
    <lineage>
        <taxon>Eukaryota</taxon>
        <taxon>Viridiplantae</taxon>
        <taxon>Streptophyta</taxon>
        <taxon>Embryophyta</taxon>
        <taxon>Tracheophyta</taxon>
        <taxon>Spermatophyta</taxon>
        <taxon>Magnoliopsida</taxon>
        <taxon>eudicotyledons</taxon>
        <taxon>Gunneridae</taxon>
        <taxon>Pentapetalae</taxon>
        <taxon>asterids</taxon>
        <taxon>lamiids</taxon>
        <taxon>Lamiales</taxon>
        <taxon>Oleaceae</taxon>
        <taxon>Oleeae</taxon>
        <taxon>Fraxinus</taxon>
    </lineage>
</organism>
<keyword evidence="13" id="KW-0472">Membrane</keyword>
<dbReference type="InterPro" id="IPR031162">
    <property type="entry name" value="CBP_P300_HAT"/>
</dbReference>
<keyword evidence="9" id="KW-0788">Thiol protease</keyword>
<dbReference type="PROSITE" id="PS00972">
    <property type="entry name" value="USP_1"/>
    <property type="match status" value="1"/>
</dbReference>
<dbReference type="AlphaFoldDB" id="A0AAD2A519"/>
<dbReference type="InterPro" id="IPR018200">
    <property type="entry name" value="USP_CS"/>
</dbReference>
<evidence type="ECO:0000256" key="9">
    <source>
        <dbReference type="ARBA" id="ARBA00022807"/>
    </source>
</evidence>
<keyword evidence="5" id="KW-0479">Metal-binding</keyword>
<evidence type="ECO:0000256" key="3">
    <source>
        <dbReference type="ARBA" id="ARBA00012759"/>
    </source>
</evidence>
<keyword evidence="18" id="KW-1185">Reference proteome</keyword>
<feature type="transmembrane region" description="Helical" evidence="13">
    <location>
        <begin position="6"/>
        <end position="33"/>
    </location>
</feature>
<dbReference type="InterPro" id="IPR050164">
    <property type="entry name" value="Peptidase_C19"/>
</dbReference>
<name>A0AAD2A519_9LAMI</name>
<evidence type="ECO:0000256" key="7">
    <source>
        <dbReference type="ARBA" id="ARBA00022786"/>
    </source>
</evidence>
<dbReference type="Proteomes" id="UP000834106">
    <property type="component" value="Chromosome 18"/>
</dbReference>
<evidence type="ECO:0000256" key="1">
    <source>
        <dbReference type="ARBA" id="ARBA00000707"/>
    </source>
</evidence>
<evidence type="ECO:0000259" key="14">
    <source>
        <dbReference type="PROSITE" id="PS50135"/>
    </source>
</evidence>
<evidence type="ECO:0000256" key="4">
    <source>
        <dbReference type="ARBA" id="ARBA00022670"/>
    </source>
</evidence>